<proteinExistence type="predicted"/>
<keyword evidence="3" id="KW-0597">Phosphoprotein</keyword>
<dbReference type="GO" id="GO:0005524">
    <property type="term" value="F:ATP binding"/>
    <property type="evidence" value="ECO:0007669"/>
    <property type="project" value="UniProtKB-KW"/>
</dbReference>
<evidence type="ECO:0000259" key="4">
    <source>
        <dbReference type="PROSITE" id="PS50110"/>
    </source>
</evidence>
<dbReference type="GO" id="GO:0009898">
    <property type="term" value="C:cytoplasmic side of plasma membrane"/>
    <property type="evidence" value="ECO:0007669"/>
    <property type="project" value="TreeGrafter"/>
</dbReference>
<evidence type="ECO:0000256" key="3">
    <source>
        <dbReference type="PROSITE-ProRule" id="PRU00169"/>
    </source>
</evidence>
<evidence type="ECO:0000256" key="1">
    <source>
        <dbReference type="ARBA" id="ARBA00022741"/>
    </source>
</evidence>
<dbReference type="GO" id="GO:0005829">
    <property type="term" value="C:cytosol"/>
    <property type="evidence" value="ECO:0007669"/>
    <property type="project" value="TreeGrafter"/>
</dbReference>
<organism evidence="5 6">
    <name type="scientific">Pseudomonas aegrilactucae</name>
    <dbReference type="NCBI Taxonomy" id="2854028"/>
    <lineage>
        <taxon>Bacteria</taxon>
        <taxon>Pseudomonadati</taxon>
        <taxon>Pseudomonadota</taxon>
        <taxon>Gammaproteobacteria</taxon>
        <taxon>Pseudomonadales</taxon>
        <taxon>Pseudomonadaceae</taxon>
        <taxon>Pseudomonas</taxon>
    </lineage>
</organism>
<accession>A0A9Q2XJK2</accession>
<keyword evidence="2" id="KW-0067">ATP-binding</keyword>
<keyword evidence="1" id="KW-0547">Nucleotide-binding</keyword>
<dbReference type="PANTHER" id="PTHR43384">
    <property type="entry name" value="SEPTUM SITE-DETERMINING PROTEIN MIND HOMOLOG, CHLOROPLASTIC-RELATED"/>
    <property type="match status" value="1"/>
</dbReference>
<evidence type="ECO:0000313" key="6">
    <source>
        <dbReference type="Proteomes" id="UP001106592"/>
    </source>
</evidence>
<dbReference type="EMBL" id="JAHTBI010000043">
    <property type="protein sequence ID" value="MBV6287893.1"/>
    <property type="molecule type" value="Genomic_DNA"/>
</dbReference>
<dbReference type="GO" id="GO:0016887">
    <property type="term" value="F:ATP hydrolysis activity"/>
    <property type="evidence" value="ECO:0007669"/>
    <property type="project" value="TreeGrafter"/>
</dbReference>
<dbReference type="RefSeq" id="WP_217975922.1">
    <property type="nucleotide sequence ID" value="NZ_JAHTBI010000043.1"/>
</dbReference>
<dbReference type="InterPro" id="IPR050625">
    <property type="entry name" value="ParA/MinD_ATPase"/>
</dbReference>
<feature type="domain" description="Response regulatory" evidence="4">
    <location>
        <begin position="1"/>
        <end position="134"/>
    </location>
</feature>
<dbReference type="PROSITE" id="PS50110">
    <property type="entry name" value="RESPONSE_REGULATORY"/>
    <property type="match status" value="1"/>
</dbReference>
<reference evidence="5" key="1">
    <citation type="journal article" date="2022" name="Int. J. Syst. Evol. Microbiol.">
        <title>Pseudomonas aegrilactucae sp. nov. and Pseudomonas morbosilactucae sp. nov., pathogens causing bacterial rot of lettuce in Japan.</title>
        <authorList>
            <person name="Sawada H."/>
            <person name="Fujikawa T."/>
            <person name="Satou M."/>
        </authorList>
    </citation>
    <scope>NUCLEOTIDE SEQUENCE</scope>
    <source>
        <strain evidence="5">MAFF 301350</strain>
    </source>
</reference>
<sequence>MNDTTRTTLPGSEERPPLMLFAATAADTAQFAEYLQRLGLPAHLAQPGGFAAALQWCEAQSAPELLLVDLDGQAAPLQAIAELTQVCPPSCRIIALGSAHDLNLYRALLHNGVFDYLCKPLPLDQLASTLRRANDPQPGLAQGSRMGRTIAVTSASGGRGTSTVAAALGLLLTQRRHSSTAVVDFDRGRSDQALLLGFDGDAGLAGALSAGEVDSRFLERSIGQVSERLFLLAQHADLRSADHFSSEQVLDLGASLCQLFNQVVWDLPGGRCHGALEVLSHADTRILLCDFSVQDARNTLRLLREIGDESNGQRLLLVANPGRAGHTDVVERQQFEDFVGRKVDLLLPNVGSALADSLLAGPLQLTRSPALERALLDLADLACGRQPEQHVAAPSSLILRLRQALARPRRAA</sequence>
<keyword evidence="6" id="KW-1185">Reference proteome</keyword>
<dbReference type="GO" id="GO:0000160">
    <property type="term" value="P:phosphorelay signal transduction system"/>
    <property type="evidence" value="ECO:0007669"/>
    <property type="project" value="InterPro"/>
</dbReference>
<reference evidence="5" key="2">
    <citation type="journal article" date="2023" name="Plant Pathol.">
        <title>Dismantling and reorganizing Pseudomonas marginalis sensu#lato.</title>
        <authorList>
            <person name="Sawada H."/>
            <person name="Fujikawa T."/>
            <person name="Satou M."/>
        </authorList>
    </citation>
    <scope>NUCLEOTIDE SEQUENCE</scope>
    <source>
        <strain evidence="5">MAFF 301350</strain>
    </source>
</reference>
<comment type="caution">
    <text evidence="5">The sequence shown here is derived from an EMBL/GenBank/DDBJ whole genome shotgun (WGS) entry which is preliminary data.</text>
</comment>
<dbReference type="Proteomes" id="UP001106592">
    <property type="component" value="Unassembled WGS sequence"/>
</dbReference>
<gene>
    <name evidence="5" type="ORF">KUO17_12795</name>
</gene>
<dbReference type="GO" id="GO:0051782">
    <property type="term" value="P:negative regulation of cell division"/>
    <property type="evidence" value="ECO:0007669"/>
    <property type="project" value="TreeGrafter"/>
</dbReference>
<evidence type="ECO:0000313" key="5">
    <source>
        <dbReference type="EMBL" id="MBV6287893.1"/>
    </source>
</evidence>
<name>A0A9Q2XJK2_9PSED</name>
<feature type="modified residue" description="4-aspartylphosphate" evidence="3">
    <location>
        <position position="69"/>
    </location>
</feature>
<protein>
    <recommendedName>
        <fullName evidence="4">Response regulatory domain-containing protein</fullName>
    </recommendedName>
</protein>
<dbReference type="PANTHER" id="PTHR43384:SF6">
    <property type="entry name" value="SEPTUM SITE-DETERMINING PROTEIN MIND HOMOLOG, CHLOROPLASTIC"/>
    <property type="match status" value="1"/>
</dbReference>
<evidence type="ECO:0000256" key="2">
    <source>
        <dbReference type="ARBA" id="ARBA00022840"/>
    </source>
</evidence>
<dbReference type="AlphaFoldDB" id="A0A9Q2XJK2"/>
<dbReference type="InterPro" id="IPR001789">
    <property type="entry name" value="Sig_transdc_resp-reg_receiver"/>
</dbReference>